<comment type="caution">
    <text evidence="2">The sequence shown here is derived from an EMBL/GenBank/DDBJ whole genome shotgun (WGS) entry which is preliminary data.</text>
</comment>
<organism evidence="2 3">
    <name type="scientific">Butyrivibrio fibrisolvens</name>
    <dbReference type="NCBI Taxonomy" id="831"/>
    <lineage>
        <taxon>Bacteria</taxon>
        <taxon>Bacillati</taxon>
        <taxon>Bacillota</taxon>
        <taxon>Clostridia</taxon>
        <taxon>Lachnospirales</taxon>
        <taxon>Lachnospiraceae</taxon>
        <taxon>Butyrivibrio</taxon>
    </lineage>
</organism>
<dbReference type="NCBIfam" id="TIGR00702">
    <property type="entry name" value="YcaO-type kinase domain"/>
    <property type="match status" value="1"/>
</dbReference>
<dbReference type="RefSeq" id="WP_110072857.1">
    <property type="nucleotide sequence ID" value="NZ_CM009896.1"/>
</dbReference>
<protein>
    <recommendedName>
        <fullName evidence="1">YcaO domain-containing protein</fullName>
    </recommendedName>
</protein>
<accession>A0A317G4E6</accession>
<name>A0A317G4E6_BUTFI</name>
<sequence length="728" mass="83215">MKYRVNPSFSMEKINESKMLVSCNDYLKEFECDVSEFENILSIISKTNSIEGVIEQYKNTYTVEEIEDFIKNLVNEEVLLEEAIIKSDIKVAVIGSEDNYHFIKDRFGKDFSFELSDLVDGYDCVLLAPGNMTYGEVIEINKKLLEKDVPFCMFRFNGESFVAGPFVFPWKTPCLECHIQQHISILNKEIAENITEKDISNLKYAVEWNDTFSKDEIESYLRIVLNDFKSAQLEKADFELYKKELIFKPNKPHKVLVKNYQATSKCGCCKNMNKNYVVNKEDISLPVIADPLDGETIKYSVGGLRSKSYEYTKELVEKTLKKMDLDIKIEIDERNPFSDIIPVYHSTLDMTHKNKTPYFFGEQHSHGKGINKKQAYFSASFEMFERLSARYFGEKEIIRGSKEQLGDLCADVSKMTEIVDNIETVYDTYSDDMQIDWAWGYSLIDNKPKLIPASLVFLSRNTFEGNFAPIGSSGMSAGATIKDAILQGLFELIEHDAWMICQANTVRTPIVEYGGLKNEELYEVIQKIENKGYKVISRNYTTNIGIPVIRTWISNPHDYANYAFSGFGASINPEIALERSVTEAVQSRASVHEADVDEYCSPDMEYLIDARDGLYSLYYFEQKDIKPIGKRMDISDLPSVAFDSVDESIEYVIGKIKAVIPDADVLFVDLTRKGIDIPVVKVFITKGTQLMGEPLLVTADRLYTFQKDMGYGERAVGYDELYLAHYPH</sequence>
<evidence type="ECO:0000259" key="1">
    <source>
        <dbReference type="PROSITE" id="PS51664"/>
    </source>
</evidence>
<reference evidence="2 3" key="1">
    <citation type="submission" date="2017-09" db="EMBL/GenBank/DDBJ databases">
        <title>High-quality draft genome sequence of Butyrivibrio fibrisolvens INBov1, isolated from cow rumen.</title>
        <authorList>
            <person name="Rodriguez Hernaez J."/>
            <person name="Rivarola M."/>
            <person name="Paniego N."/>
            <person name="Cravero S."/>
            <person name="Ceron Cucchi M."/>
            <person name="Martinez M.C."/>
        </authorList>
    </citation>
    <scope>NUCLEOTIDE SEQUENCE [LARGE SCALE GENOMIC DNA]</scope>
    <source>
        <strain evidence="2 3">INBov1</strain>
    </source>
</reference>
<dbReference type="Gene3D" id="3.30.40.250">
    <property type="match status" value="1"/>
</dbReference>
<gene>
    <name evidence="2" type="ORF">CPT75_09525</name>
</gene>
<dbReference type="Pfam" id="PF02624">
    <property type="entry name" value="YcaO"/>
    <property type="match status" value="1"/>
</dbReference>
<dbReference type="Proteomes" id="UP000245488">
    <property type="component" value="Chromosome"/>
</dbReference>
<feature type="domain" description="YcaO" evidence="1">
    <location>
        <begin position="367"/>
        <end position="728"/>
    </location>
</feature>
<dbReference type="PROSITE" id="PS51664">
    <property type="entry name" value="YCAO"/>
    <property type="match status" value="1"/>
</dbReference>
<keyword evidence="3" id="KW-1185">Reference proteome</keyword>
<evidence type="ECO:0000313" key="3">
    <source>
        <dbReference type="Proteomes" id="UP000245488"/>
    </source>
</evidence>
<dbReference type="PANTHER" id="PTHR37809">
    <property type="entry name" value="RIBOSOMAL PROTEIN S12 METHYLTHIOTRANSFERASE ACCESSORY FACTOR YCAO"/>
    <property type="match status" value="1"/>
</dbReference>
<dbReference type="Gene3D" id="3.30.160.660">
    <property type="match status" value="1"/>
</dbReference>
<dbReference type="Gene3D" id="3.40.50.720">
    <property type="entry name" value="NAD(P)-binding Rossmann-like Domain"/>
    <property type="match status" value="1"/>
</dbReference>
<proteinExistence type="predicted"/>
<dbReference type="PANTHER" id="PTHR37809:SF1">
    <property type="entry name" value="RIBOSOMAL PROTEIN S12 METHYLTHIOTRANSFERASE ACCESSORY FACTOR YCAO"/>
    <property type="match status" value="1"/>
</dbReference>
<dbReference type="AlphaFoldDB" id="A0A317G4E6"/>
<dbReference type="InterPro" id="IPR003776">
    <property type="entry name" value="YcaO-like_dom"/>
</dbReference>
<evidence type="ECO:0000313" key="2">
    <source>
        <dbReference type="EMBL" id="PWT27320.1"/>
    </source>
</evidence>
<dbReference type="Gene3D" id="3.30.1330.230">
    <property type="match status" value="1"/>
</dbReference>
<dbReference type="EMBL" id="NXNG01000001">
    <property type="protein sequence ID" value="PWT27320.1"/>
    <property type="molecule type" value="Genomic_DNA"/>
</dbReference>